<name>A0A2I1DLP0_9PROT</name>
<keyword evidence="3" id="KW-1185">Reference proteome</keyword>
<feature type="transmembrane region" description="Helical" evidence="1">
    <location>
        <begin position="73"/>
        <end position="93"/>
    </location>
</feature>
<dbReference type="Proteomes" id="UP000234329">
    <property type="component" value="Unassembled WGS sequence"/>
</dbReference>
<reference evidence="2 3" key="1">
    <citation type="submission" date="2017-03" db="EMBL/GenBank/DDBJ databases">
        <title>Draft genime sequence of the acidophilic sulfur-oxidizing bacterium Acidithiobacillus sp. SH, isolated from seawater.</title>
        <authorList>
            <person name="Sharmin S."/>
            <person name="Tokuhisa M."/>
            <person name="Kanao T."/>
            <person name="Kamimura K."/>
        </authorList>
    </citation>
    <scope>NUCLEOTIDE SEQUENCE [LARGE SCALE GENOMIC DNA]</scope>
    <source>
        <strain evidence="2 3">SH</strain>
    </source>
</reference>
<protein>
    <submittedName>
        <fullName evidence="2">Uncharacterized protein</fullName>
    </submittedName>
</protein>
<accession>A0A2I1DLP0</accession>
<gene>
    <name evidence="2" type="ORF">B1757_07440</name>
</gene>
<keyword evidence="1" id="KW-0472">Membrane</keyword>
<dbReference type="InParanoid" id="A0A2I1DLP0"/>
<evidence type="ECO:0000256" key="1">
    <source>
        <dbReference type="SAM" id="Phobius"/>
    </source>
</evidence>
<keyword evidence="1" id="KW-1133">Transmembrane helix</keyword>
<dbReference type="EMBL" id="MXAV01000033">
    <property type="protein sequence ID" value="PKY10784.1"/>
    <property type="molecule type" value="Genomic_DNA"/>
</dbReference>
<sequence>MNQYEQFLWDKTGNKYRVRVKKRLLSPYGCAWSCWSRSIILDSGYDTPDTHPQAWQACLLYNAGLARDREYNIAQLLTGVVVISGMLSIISSFLSAQTVSSVSGWVMISTIITQIWLQKRAKNRADQYALNHWGLADDYNHWKIIPMVHSIFRKASTL</sequence>
<proteinExistence type="predicted"/>
<feature type="transmembrane region" description="Helical" evidence="1">
    <location>
        <begin position="99"/>
        <end position="117"/>
    </location>
</feature>
<dbReference type="RefSeq" id="WP_101537718.1">
    <property type="nucleotide sequence ID" value="NZ_MXAV01000033.1"/>
</dbReference>
<organism evidence="2 3">
    <name type="scientific">Acidithiobacillus marinus</name>
    <dbReference type="NCBI Taxonomy" id="187490"/>
    <lineage>
        <taxon>Bacteria</taxon>
        <taxon>Pseudomonadati</taxon>
        <taxon>Pseudomonadota</taxon>
        <taxon>Acidithiobacillia</taxon>
        <taxon>Acidithiobacillales</taxon>
        <taxon>Acidithiobacillaceae</taxon>
        <taxon>Acidithiobacillus</taxon>
    </lineage>
</organism>
<evidence type="ECO:0000313" key="3">
    <source>
        <dbReference type="Proteomes" id="UP000234329"/>
    </source>
</evidence>
<dbReference type="AlphaFoldDB" id="A0A2I1DLP0"/>
<keyword evidence="1" id="KW-0812">Transmembrane</keyword>
<comment type="caution">
    <text evidence="2">The sequence shown here is derived from an EMBL/GenBank/DDBJ whole genome shotgun (WGS) entry which is preliminary data.</text>
</comment>
<evidence type="ECO:0000313" key="2">
    <source>
        <dbReference type="EMBL" id="PKY10784.1"/>
    </source>
</evidence>